<organism evidence="1 2">
    <name type="scientific">Rhodococcoides kyotonense</name>
    <dbReference type="NCBI Taxonomy" id="398843"/>
    <lineage>
        <taxon>Bacteria</taxon>
        <taxon>Bacillati</taxon>
        <taxon>Actinomycetota</taxon>
        <taxon>Actinomycetes</taxon>
        <taxon>Mycobacteriales</taxon>
        <taxon>Nocardiaceae</taxon>
        <taxon>Rhodococcoides</taxon>
    </lineage>
</organism>
<dbReference type="RefSeq" id="WP_068423611.1">
    <property type="nucleotide sequence ID" value="NZ_LVHI01000009.1"/>
</dbReference>
<gene>
    <name evidence="1" type="ORF">A3K89_19825</name>
</gene>
<keyword evidence="2" id="KW-1185">Reference proteome</keyword>
<evidence type="ECO:0000313" key="2">
    <source>
        <dbReference type="Proteomes" id="UP000077519"/>
    </source>
</evidence>
<dbReference type="Proteomes" id="UP000077519">
    <property type="component" value="Unassembled WGS sequence"/>
</dbReference>
<sequence>MPDDVHLVSLAVGTVAVAADATRGAVRALGRLPVVGARLRTVSARGERTVVAATALADAVLRAVVVKVVATALEEIDLTQLIRDNVDIDAVIEGVDLDKAAAQVDLDAAIRRVDVDAVIDRIDLDAVVDTVDLDRQVARVDLDGAIARVDLIALANFVIDGVDLPEIMRESTGSLSAEAVRGVRSTGMQADDAVSHFVGKLFGREPGREVTT</sequence>
<evidence type="ECO:0000313" key="1">
    <source>
        <dbReference type="EMBL" id="OAK55596.1"/>
    </source>
</evidence>
<name>A0A177YJ44_9NOCA</name>
<accession>A0A177YJ44</accession>
<protein>
    <submittedName>
        <fullName evidence="1">Uncharacterized protein</fullName>
    </submittedName>
</protein>
<proteinExistence type="predicted"/>
<dbReference type="EMBL" id="LVHI01000009">
    <property type="protein sequence ID" value="OAK55596.1"/>
    <property type="molecule type" value="Genomic_DNA"/>
</dbReference>
<reference evidence="1 2" key="1">
    <citation type="submission" date="2016-03" db="EMBL/GenBank/DDBJ databases">
        <title>Genome sequence of Rhodococcus kyotonensis KB10.</title>
        <authorList>
            <person name="Jeong H."/>
            <person name="Hong C.E."/>
            <person name="Jo S.H."/>
            <person name="Park J.M."/>
        </authorList>
    </citation>
    <scope>NUCLEOTIDE SEQUENCE [LARGE SCALE GENOMIC DNA]</scope>
    <source>
        <strain evidence="1 2">KB10</strain>
    </source>
</reference>
<comment type="caution">
    <text evidence="1">The sequence shown here is derived from an EMBL/GenBank/DDBJ whole genome shotgun (WGS) entry which is preliminary data.</text>
</comment>
<dbReference type="AlphaFoldDB" id="A0A177YJ44"/>